<dbReference type="RefSeq" id="WP_068171420.1">
    <property type="nucleotide sequence ID" value="NZ_BAQB01000004.1"/>
</dbReference>
<evidence type="ECO:0000313" key="2">
    <source>
        <dbReference type="EMBL" id="GBR44454.1"/>
    </source>
</evidence>
<reference evidence="2" key="1">
    <citation type="submission" date="2013-04" db="EMBL/GenBank/DDBJ databases">
        <title>The genome sequencing project of 58 acetic acid bacteria.</title>
        <authorList>
            <person name="Okamoto-Kainuma A."/>
            <person name="Ishikawa M."/>
            <person name="Umino S."/>
            <person name="Koizumi Y."/>
            <person name="Shiwa Y."/>
            <person name="Yoshikawa H."/>
            <person name="Matsutani M."/>
            <person name="Matsushita K."/>
        </authorList>
    </citation>
    <scope>NUCLEOTIDE SEQUENCE</scope>
    <source>
        <strain evidence="2">NBRC 106556</strain>
    </source>
</reference>
<name>A0ABQ0QGZ9_9PROT</name>
<dbReference type="InterPro" id="IPR015797">
    <property type="entry name" value="NUDIX_hydrolase-like_dom_sf"/>
</dbReference>
<feature type="domain" description="NrtR DNA-binding winged helix" evidence="1">
    <location>
        <begin position="212"/>
        <end position="271"/>
    </location>
</feature>
<proteinExistence type="predicted"/>
<dbReference type="SUPFAM" id="SSF46785">
    <property type="entry name" value="Winged helix' DNA-binding domain"/>
    <property type="match status" value="1"/>
</dbReference>
<protein>
    <recommendedName>
        <fullName evidence="1">NrtR DNA-binding winged helix domain-containing protein</fullName>
    </recommendedName>
</protein>
<comment type="caution">
    <text evidence="2">The sequence shown here is derived from an EMBL/GenBank/DDBJ whole genome shotgun (WGS) entry which is preliminary data.</text>
</comment>
<keyword evidence="3" id="KW-1185">Reference proteome</keyword>
<gene>
    <name evidence="2" type="ORF">AA106556_0431</name>
</gene>
<sequence>MMQAGCQIELVAALLRVQGGKPEVLTVCPKASLPSGPLEPTHRTLQAGMRSWVERQTGVKLGHIEQLYTFGDEVTADQMRLLRVSYMALTRETAAHVGWGGWYRYFPWEDRRSVSADVLLKTIVQRLKGWAGDCLSRRERVARHFGLNGYEWDGERALDRYEMMWEAGLLPEASHAHEPLSAGQGMQGDHRRILATAIGRLRAKCRYTPALFRLVPEEFTLRFLQETLEAVSGQYLHKQNFRRLIQNQNLVIETETYDMAGAGRPARLYRLANIEHASCSLMGANLPLPALDVA</sequence>
<dbReference type="SUPFAM" id="SSF55811">
    <property type="entry name" value="Nudix"/>
    <property type="match status" value="1"/>
</dbReference>
<dbReference type="Pfam" id="PF21906">
    <property type="entry name" value="WHD_NrtR"/>
    <property type="match status" value="1"/>
</dbReference>
<dbReference type="InterPro" id="IPR011213">
    <property type="entry name" value="NMN_biosyn"/>
</dbReference>
<dbReference type="InterPro" id="IPR054105">
    <property type="entry name" value="WHD_NrtR"/>
</dbReference>
<accession>A0ABQ0QGZ9</accession>
<dbReference type="Proteomes" id="UP001062443">
    <property type="component" value="Unassembled WGS sequence"/>
</dbReference>
<dbReference type="InterPro" id="IPR036388">
    <property type="entry name" value="WH-like_DNA-bd_sf"/>
</dbReference>
<dbReference type="EMBL" id="BAQB01000004">
    <property type="protein sequence ID" value="GBR44454.1"/>
    <property type="molecule type" value="Genomic_DNA"/>
</dbReference>
<dbReference type="InterPro" id="IPR036390">
    <property type="entry name" value="WH_DNA-bd_sf"/>
</dbReference>
<organism evidence="2 3">
    <name type="scientific">Neokomagataea tanensis NBRC 106556</name>
    <dbReference type="NCBI Taxonomy" id="1223519"/>
    <lineage>
        <taxon>Bacteria</taxon>
        <taxon>Pseudomonadati</taxon>
        <taxon>Pseudomonadota</taxon>
        <taxon>Alphaproteobacteria</taxon>
        <taxon>Acetobacterales</taxon>
        <taxon>Acetobacteraceae</taxon>
        <taxon>Neokomagataea</taxon>
    </lineage>
</organism>
<evidence type="ECO:0000259" key="1">
    <source>
        <dbReference type="Pfam" id="PF21906"/>
    </source>
</evidence>
<dbReference type="Gene3D" id="1.10.10.10">
    <property type="entry name" value="Winged helix-like DNA-binding domain superfamily/Winged helix DNA-binding domain"/>
    <property type="match status" value="1"/>
</dbReference>
<dbReference type="Gene3D" id="3.90.79.10">
    <property type="entry name" value="Nucleoside Triphosphate Pyrophosphohydrolase"/>
    <property type="match status" value="1"/>
</dbReference>
<dbReference type="PIRSF" id="PIRSF019423">
    <property type="entry name" value="NMN_biosyn"/>
    <property type="match status" value="1"/>
</dbReference>
<evidence type="ECO:0000313" key="3">
    <source>
        <dbReference type="Proteomes" id="UP001062443"/>
    </source>
</evidence>